<protein>
    <submittedName>
        <fullName evidence="1">Uncharacterized protein</fullName>
    </submittedName>
</protein>
<evidence type="ECO:0000313" key="2">
    <source>
        <dbReference type="Proteomes" id="UP000712281"/>
    </source>
</evidence>
<sequence length="74" mass="7807">MPPSSSTTASATSCFRVLVLRPLVLHASGSKQLSLNNIYLCLRVWFVTTTISAASSSPSVISVPPPLHLLLPSS</sequence>
<dbReference type="Proteomes" id="UP000712281">
    <property type="component" value="Unassembled WGS sequence"/>
</dbReference>
<reference evidence="1" key="1">
    <citation type="submission" date="2019-12" db="EMBL/GenBank/DDBJ databases">
        <title>Genome sequencing and annotation of Brassica cretica.</title>
        <authorList>
            <person name="Studholme D.J."/>
            <person name="Sarris P.F."/>
        </authorList>
    </citation>
    <scope>NUCLEOTIDE SEQUENCE</scope>
    <source>
        <strain evidence="1">PFS-001/15</strain>
        <tissue evidence="1">Leaf</tissue>
    </source>
</reference>
<evidence type="ECO:0000313" key="1">
    <source>
        <dbReference type="EMBL" id="KAF2599765.1"/>
    </source>
</evidence>
<proteinExistence type="predicted"/>
<dbReference type="AlphaFoldDB" id="A0A8S9KZ63"/>
<gene>
    <name evidence="1" type="ORF">F2Q68_00011796</name>
</gene>
<comment type="caution">
    <text evidence="1">The sequence shown here is derived from an EMBL/GenBank/DDBJ whole genome shotgun (WGS) entry which is preliminary data.</text>
</comment>
<accession>A0A8S9KZ63</accession>
<name>A0A8S9KZ63_BRACR</name>
<organism evidence="1 2">
    <name type="scientific">Brassica cretica</name>
    <name type="common">Mustard</name>
    <dbReference type="NCBI Taxonomy" id="69181"/>
    <lineage>
        <taxon>Eukaryota</taxon>
        <taxon>Viridiplantae</taxon>
        <taxon>Streptophyta</taxon>
        <taxon>Embryophyta</taxon>
        <taxon>Tracheophyta</taxon>
        <taxon>Spermatophyta</taxon>
        <taxon>Magnoliopsida</taxon>
        <taxon>eudicotyledons</taxon>
        <taxon>Gunneridae</taxon>
        <taxon>Pentapetalae</taxon>
        <taxon>rosids</taxon>
        <taxon>malvids</taxon>
        <taxon>Brassicales</taxon>
        <taxon>Brassicaceae</taxon>
        <taxon>Brassiceae</taxon>
        <taxon>Brassica</taxon>
    </lineage>
</organism>
<dbReference type="EMBL" id="QGKW02000717">
    <property type="protein sequence ID" value="KAF2599765.1"/>
    <property type="molecule type" value="Genomic_DNA"/>
</dbReference>